<evidence type="ECO:0000256" key="1">
    <source>
        <dbReference type="SAM" id="Phobius"/>
    </source>
</evidence>
<dbReference type="InterPro" id="IPR022064">
    <property type="entry name" value="DUF3619"/>
</dbReference>
<proteinExistence type="predicted"/>
<feature type="transmembrane region" description="Helical" evidence="1">
    <location>
        <begin position="52"/>
        <end position="74"/>
    </location>
</feature>
<protein>
    <recommendedName>
        <fullName evidence="4">DUF3619 family protein</fullName>
    </recommendedName>
</protein>
<evidence type="ECO:0008006" key="4">
    <source>
        <dbReference type="Google" id="ProtNLM"/>
    </source>
</evidence>
<dbReference type="RefSeq" id="WP_096359885.1">
    <property type="nucleotide sequence ID" value="NZ_AP014879.1"/>
</dbReference>
<organism evidence="2 3">
    <name type="scientific">Sulfuricaulis limicola</name>
    <dbReference type="NCBI Taxonomy" id="1620215"/>
    <lineage>
        <taxon>Bacteria</taxon>
        <taxon>Pseudomonadati</taxon>
        <taxon>Pseudomonadota</taxon>
        <taxon>Gammaproteobacteria</taxon>
        <taxon>Acidiferrobacterales</taxon>
        <taxon>Acidiferrobacteraceae</taxon>
        <taxon>Sulfuricaulis</taxon>
    </lineage>
</organism>
<name>A0A1B4XDX2_9GAMM</name>
<accession>A0A1B4XDX2</accession>
<keyword evidence="1" id="KW-0472">Membrane</keyword>
<evidence type="ECO:0000313" key="2">
    <source>
        <dbReference type="EMBL" id="BAV32973.1"/>
    </source>
</evidence>
<keyword evidence="1" id="KW-1133">Transmembrane helix</keyword>
<dbReference type="InParanoid" id="A0A1B4XDX2"/>
<reference evidence="2 3" key="1">
    <citation type="submission" date="2015-05" db="EMBL/GenBank/DDBJ databases">
        <title>Complete genome sequence of a sulfur-oxidizing gammaproteobacterium strain HA5.</title>
        <authorList>
            <person name="Miura A."/>
            <person name="Kojima H."/>
            <person name="Fukui M."/>
        </authorList>
    </citation>
    <scope>NUCLEOTIDE SEQUENCE [LARGE SCALE GENOMIC DNA]</scope>
    <source>
        <strain evidence="2 3">HA5</strain>
    </source>
</reference>
<keyword evidence="1" id="KW-0812">Transmembrane</keyword>
<keyword evidence="3" id="KW-1185">Reference proteome</keyword>
<gene>
    <name evidence="2" type="ORF">SCL_0651</name>
</gene>
<sequence length="117" mass="12801">MASEDKFLRDAKRALDATGNNLDAGTVARLRAARRQAIEQGRHRPVHARPGWLLPVGSFATAGIALAVAGLLWFSAPNGNFMQTSVGDIELLTAQENPDFFTELEFYEWLEGSENAV</sequence>
<dbReference type="OrthoDB" id="5398210at2"/>
<dbReference type="AlphaFoldDB" id="A0A1B4XDX2"/>
<dbReference type="KEGG" id="slim:SCL_0651"/>
<dbReference type="Pfam" id="PF12279">
    <property type="entry name" value="DUF3619"/>
    <property type="match status" value="1"/>
</dbReference>
<dbReference type="Proteomes" id="UP000243180">
    <property type="component" value="Chromosome"/>
</dbReference>
<dbReference type="EMBL" id="AP014879">
    <property type="protein sequence ID" value="BAV32973.1"/>
    <property type="molecule type" value="Genomic_DNA"/>
</dbReference>
<evidence type="ECO:0000313" key="3">
    <source>
        <dbReference type="Proteomes" id="UP000243180"/>
    </source>
</evidence>